<reference evidence="1 2" key="2">
    <citation type="journal article" date="2022" name="Mol. Ecol. Resour.">
        <title>The genomes of chicory, endive, great burdock and yacon provide insights into Asteraceae paleo-polyploidization history and plant inulin production.</title>
        <authorList>
            <person name="Fan W."/>
            <person name="Wang S."/>
            <person name="Wang H."/>
            <person name="Wang A."/>
            <person name="Jiang F."/>
            <person name="Liu H."/>
            <person name="Zhao H."/>
            <person name="Xu D."/>
            <person name="Zhang Y."/>
        </authorList>
    </citation>
    <scope>NUCLEOTIDE SEQUENCE [LARGE SCALE GENOMIC DNA]</scope>
    <source>
        <strain evidence="2">cv. Punajuju</strain>
        <tissue evidence="1">Leaves</tissue>
    </source>
</reference>
<protein>
    <submittedName>
        <fullName evidence="1">Uncharacterized protein</fullName>
    </submittedName>
</protein>
<keyword evidence="2" id="KW-1185">Reference proteome</keyword>
<comment type="caution">
    <text evidence="1">The sequence shown here is derived from an EMBL/GenBank/DDBJ whole genome shotgun (WGS) entry which is preliminary data.</text>
</comment>
<organism evidence="1 2">
    <name type="scientific">Cichorium intybus</name>
    <name type="common">Chicory</name>
    <dbReference type="NCBI Taxonomy" id="13427"/>
    <lineage>
        <taxon>Eukaryota</taxon>
        <taxon>Viridiplantae</taxon>
        <taxon>Streptophyta</taxon>
        <taxon>Embryophyta</taxon>
        <taxon>Tracheophyta</taxon>
        <taxon>Spermatophyta</taxon>
        <taxon>Magnoliopsida</taxon>
        <taxon>eudicotyledons</taxon>
        <taxon>Gunneridae</taxon>
        <taxon>Pentapetalae</taxon>
        <taxon>asterids</taxon>
        <taxon>campanulids</taxon>
        <taxon>Asterales</taxon>
        <taxon>Asteraceae</taxon>
        <taxon>Cichorioideae</taxon>
        <taxon>Cichorieae</taxon>
        <taxon>Cichoriinae</taxon>
        <taxon>Cichorium</taxon>
    </lineage>
</organism>
<evidence type="ECO:0000313" key="1">
    <source>
        <dbReference type="EMBL" id="KAI3723829.1"/>
    </source>
</evidence>
<name>A0ACB9BP72_CICIN</name>
<sequence>MDAISQKVEEQYVSSSLFTGGFNAVTRAHIMDKVIDSKINHPQMAGAKGSSCSVPDRLLHGCHKGRRWNLLGCKEQYKTTDLDELVVDNGARPLTLPPPVGMSKNERSFWAGVFQHHQINFRIKSLPLARKINPLPHIIPPTQFSTLGFMDQKG</sequence>
<dbReference type="EMBL" id="CM042014">
    <property type="protein sequence ID" value="KAI3723829.1"/>
    <property type="molecule type" value="Genomic_DNA"/>
</dbReference>
<accession>A0ACB9BP72</accession>
<dbReference type="Proteomes" id="UP001055811">
    <property type="component" value="Linkage Group LG06"/>
</dbReference>
<reference evidence="2" key="1">
    <citation type="journal article" date="2022" name="Mol. Ecol. Resour.">
        <title>The genomes of chicory, endive, great burdock and yacon provide insights into Asteraceae palaeo-polyploidization history and plant inulin production.</title>
        <authorList>
            <person name="Fan W."/>
            <person name="Wang S."/>
            <person name="Wang H."/>
            <person name="Wang A."/>
            <person name="Jiang F."/>
            <person name="Liu H."/>
            <person name="Zhao H."/>
            <person name="Xu D."/>
            <person name="Zhang Y."/>
        </authorList>
    </citation>
    <scope>NUCLEOTIDE SEQUENCE [LARGE SCALE GENOMIC DNA]</scope>
    <source>
        <strain evidence="2">cv. Punajuju</strain>
    </source>
</reference>
<proteinExistence type="predicted"/>
<evidence type="ECO:0000313" key="2">
    <source>
        <dbReference type="Proteomes" id="UP001055811"/>
    </source>
</evidence>
<gene>
    <name evidence="1" type="ORF">L2E82_35588</name>
</gene>